<proteinExistence type="inferred from homology"/>
<gene>
    <name evidence="11" type="ORF">ABE960_12130</name>
</gene>
<evidence type="ECO:0000259" key="10">
    <source>
        <dbReference type="Pfam" id="PF01618"/>
    </source>
</evidence>
<dbReference type="PIRSF" id="PIRSF037714">
    <property type="entry name" value="TolR"/>
    <property type="match status" value="1"/>
</dbReference>
<dbReference type="EMBL" id="JBEGCJ010000005">
    <property type="protein sequence ID" value="MEQ6918270.1"/>
    <property type="molecule type" value="Genomic_DNA"/>
</dbReference>
<evidence type="ECO:0000313" key="12">
    <source>
        <dbReference type="Proteomes" id="UP001442468"/>
    </source>
</evidence>
<evidence type="ECO:0000313" key="11">
    <source>
        <dbReference type="EMBL" id="MEQ6918270.1"/>
    </source>
</evidence>
<keyword evidence="9" id="KW-0732">Signal</keyword>
<keyword evidence="12" id="KW-1185">Reference proteome</keyword>
<keyword evidence="5 8" id="KW-0472">Membrane</keyword>
<feature type="transmembrane region" description="Helical" evidence="8">
    <location>
        <begin position="393"/>
        <end position="413"/>
    </location>
</feature>
<dbReference type="PANTHER" id="PTHR30625">
    <property type="entry name" value="PROTEIN TOLQ"/>
    <property type="match status" value="1"/>
</dbReference>
<dbReference type="InterPro" id="IPR050790">
    <property type="entry name" value="ExbB/TolQ_transport"/>
</dbReference>
<dbReference type="Pfam" id="PF01618">
    <property type="entry name" value="MotA_ExbB"/>
    <property type="match status" value="1"/>
</dbReference>
<name>A0ABV1NIN5_9GAMM</name>
<keyword evidence="3 8" id="KW-0812">Transmembrane</keyword>
<dbReference type="RefSeq" id="WP_349762541.1">
    <property type="nucleotide sequence ID" value="NZ_JBEGCJ010000005.1"/>
</dbReference>
<comment type="similarity">
    <text evidence="6">Belongs to the exbB/tolQ family.</text>
</comment>
<evidence type="ECO:0000256" key="5">
    <source>
        <dbReference type="ARBA" id="ARBA00023136"/>
    </source>
</evidence>
<evidence type="ECO:0000256" key="3">
    <source>
        <dbReference type="ARBA" id="ARBA00022692"/>
    </source>
</evidence>
<sequence>MTRRLLSSRPLLLPLLLMSLAAPLAGAAPSEVLVTLSADREAAEARDHERLAALVEDREALEAALARAREARDEARRWRNDLDAQRATLAARHAALETRREEQGQELTSLLSTLQRHSTEMRDILADSWLTLGGATLPPRLDEVEVLELAHVEELADSLLELTVQSGRVVALEAPVAGTDGEVTRRELVLLGDMAAFSGGQMLRRGADADIPSVVSHTPPSAGERLAAFQAGDRRALALDPTRGTLLEALARRPTLIERFHQGGAVGYVVVALGALGLLVALAQYGYLLRVSMAVRRQRRQIDQWRDDNPLGRVLCRFRQLPDGLAPEALEARLDEAMLAEQPRLERGQALVKLLAAVAPLLGLLGTVTGMIVTFQSITVFGTGDPQLMAGGIGQALVTTVLGLITAVPLLFAHTALVSRCRQLIGIVEGEASAALAEHLEARVSPSGQGVEPRSHHASLA</sequence>
<dbReference type="Proteomes" id="UP001442468">
    <property type="component" value="Unassembled WGS sequence"/>
</dbReference>
<feature type="signal peptide" evidence="9">
    <location>
        <begin position="1"/>
        <end position="27"/>
    </location>
</feature>
<feature type="domain" description="MotA/TolQ/ExbB proton channel" evidence="10">
    <location>
        <begin position="317"/>
        <end position="427"/>
    </location>
</feature>
<feature type="coiled-coil region" evidence="7">
    <location>
        <begin position="51"/>
        <end position="88"/>
    </location>
</feature>
<reference evidence="11 12" key="1">
    <citation type="submission" date="2024-05" db="EMBL/GenBank/DDBJ databases">
        <title>Halomonas sp. SSM6 16S ribosomal RNA gene Genome sequencing and assembly.</title>
        <authorList>
            <person name="Yook S."/>
        </authorList>
    </citation>
    <scope>NUCLEOTIDE SEQUENCE [LARGE SCALE GENOMIC DNA]</scope>
    <source>
        <strain evidence="11 12">SSM6</strain>
    </source>
</reference>
<evidence type="ECO:0000256" key="2">
    <source>
        <dbReference type="ARBA" id="ARBA00022475"/>
    </source>
</evidence>
<evidence type="ECO:0000256" key="1">
    <source>
        <dbReference type="ARBA" id="ARBA00004651"/>
    </source>
</evidence>
<dbReference type="InterPro" id="IPR002898">
    <property type="entry name" value="MotA_ExbB_proton_chnl"/>
</dbReference>
<keyword evidence="6" id="KW-0813">Transport</keyword>
<comment type="caution">
    <text evidence="11">The sequence shown here is derived from an EMBL/GenBank/DDBJ whole genome shotgun (WGS) entry which is preliminary data.</text>
</comment>
<keyword evidence="7" id="KW-0175">Coiled coil</keyword>
<keyword evidence="6" id="KW-0653">Protein transport</keyword>
<accession>A0ABV1NIN5</accession>
<comment type="subcellular location">
    <subcellularLocation>
        <location evidence="1">Cell membrane</location>
        <topology evidence="1">Multi-pass membrane protein</topology>
    </subcellularLocation>
    <subcellularLocation>
        <location evidence="6">Membrane</location>
        <topology evidence="6">Multi-pass membrane protein</topology>
    </subcellularLocation>
</comment>
<protein>
    <submittedName>
        <fullName evidence="11">MotA/TolQ/ExbB proton channel family protein</fullName>
    </submittedName>
</protein>
<evidence type="ECO:0000256" key="9">
    <source>
        <dbReference type="SAM" id="SignalP"/>
    </source>
</evidence>
<keyword evidence="2" id="KW-1003">Cell membrane</keyword>
<feature type="chain" id="PRO_5045217005" evidence="9">
    <location>
        <begin position="28"/>
        <end position="461"/>
    </location>
</feature>
<organism evidence="11 12">
    <name type="scientific">Halomonas aquatica</name>
    <dbReference type="NCBI Taxonomy" id="3151123"/>
    <lineage>
        <taxon>Bacteria</taxon>
        <taxon>Pseudomonadati</taxon>
        <taxon>Pseudomonadota</taxon>
        <taxon>Gammaproteobacteria</taxon>
        <taxon>Oceanospirillales</taxon>
        <taxon>Halomonadaceae</taxon>
        <taxon>Halomonas</taxon>
    </lineage>
</organism>
<evidence type="ECO:0000256" key="7">
    <source>
        <dbReference type="SAM" id="Coils"/>
    </source>
</evidence>
<feature type="transmembrane region" description="Helical" evidence="8">
    <location>
        <begin position="265"/>
        <end position="289"/>
    </location>
</feature>
<feature type="transmembrane region" description="Helical" evidence="8">
    <location>
        <begin position="354"/>
        <end position="373"/>
    </location>
</feature>
<evidence type="ECO:0000256" key="8">
    <source>
        <dbReference type="SAM" id="Phobius"/>
    </source>
</evidence>
<dbReference type="InterPro" id="IPR017270">
    <property type="entry name" value="MotA/TolQ/ExbB-rel"/>
</dbReference>
<dbReference type="PANTHER" id="PTHR30625:SF11">
    <property type="entry name" value="MOTA_TOLQ_EXBB PROTON CHANNEL DOMAIN-CONTAINING PROTEIN"/>
    <property type="match status" value="1"/>
</dbReference>
<evidence type="ECO:0000256" key="6">
    <source>
        <dbReference type="RuleBase" id="RU004057"/>
    </source>
</evidence>
<keyword evidence="4 8" id="KW-1133">Transmembrane helix</keyword>
<evidence type="ECO:0000256" key="4">
    <source>
        <dbReference type="ARBA" id="ARBA00022989"/>
    </source>
</evidence>